<accession>A0A380G067</accession>
<dbReference type="EMBL" id="SRLS01000011">
    <property type="protein sequence ID" value="TGE16904.1"/>
    <property type="molecule type" value="Genomic_DNA"/>
</dbReference>
<dbReference type="Proteomes" id="UP000254047">
    <property type="component" value="Unassembled WGS sequence"/>
</dbReference>
<name>A0A380G067_9STAP</name>
<sequence length="148" mass="17230">MLPHNSYHLLYIQTMSGSSLKTKCCFTTYDMVLPFPIKKVLIYYLEQHQRSYSQQVKLAKRLLAINKLVPLYISNKVILFPVKQQRAPLQVYLNAQAIIGLTSTSTGTIVTFDNSIQFKIDEPYTLVYKKWQESLLLFHLVQKSTTFY</sequence>
<evidence type="ECO:0000313" key="4">
    <source>
        <dbReference type="Proteomes" id="UP000297598"/>
    </source>
</evidence>
<dbReference type="GO" id="GO:0030420">
    <property type="term" value="P:establishment of competence for transformation"/>
    <property type="evidence" value="ECO:0007669"/>
    <property type="project" value="InterPro"/>
</dbReference>
<gene>
    <name evidence="2" type="ORF">BJR09_08110</name>
    <name evidence="1" type="ORF">NCTC13830_01301</name>
</gene>
<keyword evidence="4" id="KW-1185">Reference proteome</keyword>
<dbReference type="AlphaFoldDB" id="A0A380G067"/>
<reference evidence="1 3" key="1">
    <citation type="submission" date="2018-06" db="EMBL/GenBank/DDBJ databases">
        <authorList>
            <consortium name="Pathogen Informatics"/>
            <person name="Doyle S."/>
        </authorList>
    </citation>
    <scope>NUCLEOTIDE SEQUENCE [LARGE SCALE GENOMIC DNA]</scope>
    <source>
        <strain evidence="1 3">NCTC13830</strain>
    </source>
</reference>
<evidence type="ECO:0000313" key="1">
    <source>
        <dbReference type="EMBL" id="SUM43917.1"/>
    </source>
</evidence>
<proteinExistence type="predicted"/>
<reference evidence="2 4" key="2">
    <citation type="submission" date="2019-04" db="EMBL/GenBank/DDBJ databases">
        <title>Genomic characterization of Staphylococcus petrasii strains.</title>
        <authorList>
            <person name="Vrbovska V."/>
            <person name="Kovarovic V."/>
            <person name="Maslanova I."/>
            <person name="Indrakova A."/>
            <person name="Petras P."/>
            <person name="Sedo O."/>
            <person name="Svec P."/>
            <person name="Fisarova L."/>
            <person name="Sedlacek I."/>
            <person name="Doskar J."/>
            <person name="Pantucek R."/>
        </authorList>
    </citation>
    <scope>NUCLEOTIDE SEQUENCE [LARGE SCALE GENOMIC DNA]</scope>
    <source>
        <strain evidence="2 4">P5404</strain>
    </source>
</reference>
<organism evidence="1 3">
    <name type="scientific">Staphylococcus petrasii</name>
    <dbReference type="NCBI Taxonomy" id="1276936"/>
    <lineage>
        <taxon>Bacteria</taxon>
        <taxon>Bacillati</taxon>
        <taxon>Bacillota</taxon>
        <taxon>Bacilli</taxon>
        <taxon>Bacillales</taxon>
        <taxon>Staphylococcaceae</taxon>
        <taxon>Staphylococcus</taxon>
    </lineage>
</organism>
<evidence type="ECO:0000313" key="2">
    <source>
        <dbReference type="EMBL" id="TGE16904.1"/>
    </source>
</evidence>
<dbReference type="Proteomes" id="UP000297598">
    <property type="component" value="Unassembled WGS sequence"/>
</dbReference>
<evidence type="ECO:0000313" key="3">
    <source>
        <dbReference type="Proteomes" id="UP000254047"/>
    </source>
</evidence>
<dbReference type="EMBL" id="UHDO01000001">
    <property type="protein sequence ID" value="SUM43917.1"/>
    <property type="molecule type" value="Genomic_DNA"/>
</dbReference>
<dbReference type="OrthoDB" id="2409264at2"/>
<protein>
    <submittedName>
        <fullName evidence="1">ComK family protein</fullName>
    </submittedName>
    <submittedName>
        <fullName evidence="2">Competence protein ComK</fullName>
    </submittedName>
</protein>
<dbReference type="RefSeq" id="WP_103298657.1">
    <property type="nucleotide sequence ID" value="NZ_SRLF01000004.1"/>
</dbReference>